<dbReference type="PANTHER" id="PTHR36115:SF4">
    <property type="entry name" value="MEMBRANE PROTEIN"/>
    <property type="match status" value="1"/>
</dbReference>
<feature type="transmembrane region" description="Helical" evidence="6">
    <location>
        <begin position="235"/>
        <end position="253"/>
    </location>
</feature>
<protein>
    <recommendedName>
        <fullName evidence="7">RDD domain-containing protein</fullName>
    </recommendedName>
</protein>
<dbReference type="Proteomes" id="UP000289856">
    <property type="component" value="Chromosome"/>
</dbReference>
<evidence type="ECO:0000259" key="7">
    <source>
        <dbReference type="Pfam" id="PF06271"/>
    </source>
</evidence>
<accession>A0A3T1CYB6</accession>
<evidence type="ECO:0000256" key="4">
    <source>
        <dbReference type="ARBA" id="ARBA00022989"/>
    </source>
</evidence>
<keyword evidence="4 6" id="KW-1133">Transmembrane helix</keyword>
<evidence type="ECO:0000313" key="10">
    <source>
        <dbReference type="Proteomes" id="UP000289856"/>
    </source>
</evidence>
<feature type="domain" description="RDD" evidence="7">
    <location>
        <begin position="79"/>
        <end position="264"/>
    </location>
</feature>
<dbReference type="InterPro" id="IPR010432">
    <property type="entry name" value="RDD"/>
</dbReference>
<dbReference type="Pfam" id="PF06271">
    <property type="entry name" value="RDD"/>
    <property type="match status" value="1"/>
</dbReference>
<reference evidence="8 10" key="1">
    <citation type="submission" date="2019-01" db="EMBL/GenBank/DDBJ databases">
        <title>Complete genome sequence of Cohnella hallensis HS21 isolated from Korean fir (Abies koreana) rhizospheric soil.</title>
        <authorList>
            <person name="Jiang L."/>
            <person name="Kang S.W."/>
            <person name="Kim S."/>
            <person name="Jung J."/>
            <person name="Kim C.Y."/>
            <person name="Kim D.H."/>
            <person name="Kim S.W."/>
            <person name="Lee J."/>
        </authorList>
    </citation>
    <scope>NUCLEOTIDE SEQUENCE [LARGE SCALE GENOMIC DNA]</scope>
    <source>
        <strain evidence="8 10">HS21</strain>
    </source>
</reference>
<dbReference type="Pfam" id="PF22564">
    <property type="entry name" value="HAAS"/>
    <property type="match status" value="1"/>
</dbReference>
<evidence type="ECO:0000256" key="3">
    <source>
        <dbReference type="ARBA" id="ARBA00022692"/>
    </source>
</evidence>
<feature type="transmembrane region" description="Helical" evidence="6">
    <location>
        <begin position="84"/>
        <end position="110"/>
    </location>
</feature>
<organism evidence="8 10">
    <name type="scientific">Cohnella abietis</name>
    <dbReference type="NCBI Taxonomy" id="2507935"/>
    <lineage>
        <taxon>Bacteria</taxon>
        <taxon>Bacillati</taxon>
        <taxon>Bacillota</taxon>
        <taxon>Bacilli</taxon>
        <taxon>Bacillales</taxon>
        <taxon>Paenibacillaceae</taxon>
        <taxon>Cohnella</taxon>
    </lineage>
</organism>
<evidence type="ECO:0000313" key="9">
    <source>
        <dbReference type="EMBL" id="BBI30809.1"/>
    </source>
</evidence>
<dbReference type="OrthoDB" id="9804829at2"/>
<proteinExistence type="predicted"/>
<gene>
    <name evidence="8" type="ORF">KCTCHS21_02000</name>
    <name evidence="9" type="ORF">KCTCHS21_02080</name>
</gene>
<dbReference type="AlphaFoldDB" id="A0A3T1CYB6"/>
<dbReference type="EMBL" id="AP019400">
    <property type="protein sequence ID" value="BBI30801.1"/>
    <property type="molecule type" value="Genomic_DNA"/>
</dbReference>
<dbReference type="InterPro" id="IPR051791">
    <property type="entry name" value="Pra-immunoreactive"/>
</dbReference>
<dbReference type="EMBL" id="AP019400">
    <property type="protein sequence ID" value="BBI30809.1"/>
    <property type="molecule type" value="Genomic_DNA"/>
</dbReference>
<evidence type="ECO:0000313" key="8">
    <source>
        <dbReference type="EMBL" id="BBI30801.1"/>
    </source>
</evidence>
<evidence type="ECO:0000256" key="2">
    <source>
        <dbReference type="ARBA" id="ARBA00022475"/>
    </source>
</evidence>
<comment type="subcellular location">
    <subcellularLocation>
        <location evidence="1">Cell membrane</location>
        <topology evidence="1">Multi-pass membrane protein</topology>
    </subcellularLocation>
</comment>
<evidence type="ECO:0000256" key="6">
    <source>
        <dbReference type="SAM" id="Phobius"/>
    </source>
</evidence>
<dbReference type="KEGG" id="cohn:KCTCHS21_02080"/>
<sequence>MKRSEFLRELKLNLETRVSPDELKDILSDYESFFISGEEDGRTDEEISKELGSPAFIAKSLLEEHSNQGTKQLNKRITNPGRRICAYLIDAVIAVIPMLLLSIFIGAYSLPYFLIAAYPSPANGVLATQALMIYTTSDSTSSVAISSRTESVDNENGVRTVVEEQRKNAKHPMPARSILAIMCLVFYVFYSLICTLLFKGQTIGKKLMHIQIRYSSTEPTTTKAIFYREFLGKTLLNSIPILPLISIFTILFTKEHKALHDMLADTIVSDV</sequence>
<dbReference type="KEGG" id="cohn:KCTCHS21_02000"/>
<evidence type="ECO:0000256" key="1">
    <source>
        <dbReference type="ARBA" id="ARBA00004651"/>
    </source>
</evidence>
<dbReference type="PANTHER" id="PTHR36115">
    <property type="entry name" value="PROLINE-RICH ANTIGEN HOMOLOG-RELATED"/>
    <property type="match status" value="1"/>
</dbReference>
<dbReference type="RefSeq" id="WP_130604725.1">
    <property type="nucleotide sequence ID" value="NZ_AP019400.1"/>
</dbReference>
<keyword evidence="3 6" id="KW-0812">Transmembrane</keyword>
<evidence type="ECO:0000256" key="5">
    <source>
        <dbReference type="ARBA" id="ARBA00023136"/>
    </source>
</evidence>
<keyword evidence="10" id="KW-1185">Reference proteome</keyword>
<keyword evidence="5 6" id="KW-0472">Membrane</keyword>
<dbReference type="GO" id="GO:0005886">
    <property type="term" value="C:plasma membrane"/>
    <property type="evidence" value="ECO:0007669"/>
    <property type="project" value="UniProtKB-SubCell"/>
</dbReference>
<feature type="transmembrane region" description="Helical" evidence="6">
    <location>
        <begin position="178"/>
        <end position="198"/>
    </location>
</feature>
<keyword evidence="2" id="KW-1003">Cell membrane</keyword>
<name>A0A3T1CYB6_9BACL</name>